<dbReference type="SUPFAM" id="SSF109604">
    <property type="entry name" value="HD-domain/PDEase-like"/>
    <property type="match status" value="1"/>
</dbReference>
<dbReference type="PANTHER" id="PTHR46246:SF1">
    <property type="entry name" value="GUANOSINE-3',5'-BIS(DIPHOSPHATE) 3'-PYROPHOSPHOHYDROLASE MESH1"/>
    <property type="match status" value="1"/>
</dbReference>
<dbReference type="AlphaFoldDB" id="T1BGU9"/>
<organism evidence="1">
    <name type="scientific">mine drainage metagenome</name>
    <dbReference type="NCBI Taxonomy" id="410659"/>
    <lineage>
        <taxon>unclassified sequences</taxon>
        <taxon>metagenomes</taxon>
        <taxon>ecological metagenomes</taxon>
    </lineage>
</organism>
<dbReference type="EMBL" id="AUZY01002462">
    <property type="protein sequence ID" value="EQD72186.1"/>
    <property type="molecule type" value="Genomic_DNA"/>
</dbReference>
<dbReference type="GO" id="GO:0008893">
    <property type="term" value="F:guanosine-3',5'-bis(diphosphate) 3'-diphosphatase activity"/>
    <property type="evidence" value="ECO:0007669"/>
    <property type="project" value="TreeGrafter"/>
</dbReference>
<evidence type="ECO:0000313" key="1">
    <source>
        <dbReference type="EMBL" id="EQD72186.1"/>
    </source>
</evidence>
<dbReference type="PANTHER" id="PTHR46246">
    <property type="entry name" value="GUANOSINE-3',5'-BIS(DIPHOSPHATE) 3'-PYROPHOSPHOHYDROLASE MESH1"/>
    <property type="match status" value="1"/>
</dbReference>
<dbReference type="InterPro" id="IPR052194">
    <property type="entry name" value="MESH1"/>
</dbReference>
<dbReference type="Pfam" id="PF13328">
    <property type="entry name" value="HD_4"/>
    <property type="match status" value="1"/>
</dbReference>
<reference evidence="1" key="1">
    <citation type="submission" date="2013-08" db="EMBL/GenBank/DDBJ databases">
        <authorList>
            <person name="Mendez C."/>
            <person name="Richter M."/>
            <person name="Ferrer M."/>
            <person name="Sanchez J."/>
        </authorList>
    </citation>
    <scope>NUCLEOTIDE SEQUENCE</scope>
</reference>
<reference evidence="1" key="2">
    <citation type="journal article" date="2014" name="ISME J.">
        <title>Microbial stratification in low pH oxic and suboxic macroscopic growths along an acid mine drainage.</title>
        <authorList>
            <person name="Mendez-Garcia C."/>
            <person name="Mesa V."/>
            <person name="Sprenger R.R."/>
            <person name="Richter M."/>
            <person name="Diez M.S."/>
            <person name="Solano J."/>
            <person name="Bargiela R."/>
            <person name="Golyshina O.V."/>
            <person name="Manteca A."/>
            <person name="Ramos J.L."/>
            <person name="Gallego J.R."/>
            <person name="Llorente I."/>
            <person name="Martins Dos Santos V.A."/>
            <person name="Jensen O.N."/>
            <person name="Pelaez A.I."/>
            <person name="Sanchez J."/>
            <person name="Ferrer M."/>
        </authorList>
    </citation>
    <scope>NUCLEOTIDE SEQUENCE</scope>
</reference>
<dbReference type="Gene3D" id="1.10.3210.10">
    <property type="entry name" value="Hypothetical protein af1432"/>
    <property type="match status" value="1"/>
</dbReference>
<comment type="caution">
    <text evidence="1">The sequence shown here is derived from an EMBL/GenBank/DDBJ whole genome shotgun (WGS) entry which is preliminary data.</text>
</comment>
<gene>
    <name evidence="1" type="ORF">B1B_03952</name>
</gene>
<protein>
    <submittedName>
        <fullName evidence="1">HD domain-containing protein 3</fullName>
    </submittedName>
</protein>
<name>T1BGU9_9ZZZZ</name>
<accession>T1BGU9</accession>
<proteinExistence type="predicted"/>
<sequence length="191" mass="21448">MTPTDPLVVEALTFAVRAHGSQTRKDGRTPYAVHPVAVLRLLVTHLNVTRPEILATAALHDVLEDTPTPPEAIEEAFGPLVLRWVRSLTLPPEAHGEGVPFAAKTRYLLEELETQPWEAVLVKVCDRWDNLMDMAAAPWSPARREGFRQQTVEWMEAVERRRTLAPEPPELREPLTQGLKGLRDALRSCPD</sequence>